<protein>
    <submittedName>
        <fullName evidence="1">Uncharacterized protein</fullName>
    </submittedName>
</protein>
<proteinExistence type="predicted"/>
<dbReference type="EMBL" id="CM042025">
    <property type="protein sequence ID" value="KAI3809377.1"/>
    <property type="molecule type" value="Genomic_DNA"/>
</dbReference>
<gene>
    <name evidence="1" type="ORF">L1987_25349</name>
</gene>
<evidence type="ECO:0000313" key="1">
    <source>
        <dbReference type="EMBL" id="KAI3809377.1"/>
    </source>
</evidence>
<dbReference type="Proteomes" id="UP001056120">
    <property type="component" value="Linkage Group LG08"/>
</dbReference>
<evidence type="ECO:0000313" key="2">
    <source>
        <dbReference type="Proteomes" id="UP001056120"/>
    </source>
</evidence>
<organism evidence="1 2">
    <name type="scientific">Smallanthus sonchifolius</name>
    <dbReference type="NCBI Taxonomy" id="185202"/>
    <lineage>
        <taxon>Eukaryota</taxon>
        <taxon>Viridiplantae</taxon>
        <taxon>Streptophyta</taxon>
        <taxon>Embryophyta</taxon>
        <taxon>Tracheophyta</taxon>
        <taxon>Spermatophyta</taxon>
        <taxon>Magnoliopsida</taxon>
        <taxon>eudicotyledons</taxon>
        <taxon>Gunneridae</taxon>
        <taxon>Pentapetalae</taxon>
        <taxon>asterids</taxon>
        <taxon>campanulids</taxon>
        <taxon>Asterales</taxon>
        <taxon>Asteraceae</taxon>
        <taxon>Asteroideae</taxon>
        <taxon>Heliantheae alliance</taxon>
        <taxon>Millerieae</taxon>
        <taxon>Smallanthus</taxon>
    </lineage>
</organism>
<accession>A0ACB9IMR8</accession>
<reference evidence="1 2" key="2">
    <citation type="journal article" date="2022" name="Mol. Ecol. Resour.">
        <title>The genomes of chicory, endive, great burdock and yacon provide insights into Asteraceae paleo-polyploidization history and plant inulin production.</title>
        <authorList>
            <person name="Fan W."/>
            <person name="Wang S."/>
            <person name="Wang H."/>
            <person name="Wang A."/>
            <person name="Jiang F."/>
            <person name="Liu H."/>
            <person name="Zhao H."/>
            <person name="Xu D."/>
            <person name="Zhang Y."/>
        </authorList>
    </citation>
    <scope>NUCLEOTIDE SEQUENCE [LARGE SCALE GENOMIC DNA]</scope>
    <source>
        <strain evidence="2">cv. Yunnan</strain>
        <tissue evidence="1">Leaves</tissue>
    </source>
</reference>
<name>A0ACB9IMR8_9ASTR</name>
<comment type="caution">
    <text evidence="1">The sequence shown here is derived from an EMBL/GenBank/DDBJ whole genome shotgun (WGS) entry which is preliminary data.</text>
</comment>
<sequence length="80" mass="9836">MESEWYHHINRPKEAIGDPTFTRHRNLRCKKQQKTHNSTHSAYKQLTANIHTWAKDKRIEDEERVIKLSILEREREERER</sequence>
<keyword evidence="2" id="KW-1185">Reference proteome</keyword>
<reference evidence="2" key="1">
    <citation type="journal article" date="2022" name="Mol. Ecol. Resour.">
        <title>The genomes of chicory, endive, great burdock and yacon provide insights into Asteraceae palaeo-polyploidization history and plant inulin production.</title>
        <authorList>
            <person name="Fan W."/>
            <person name="Wang S."/>
            <person name="Wang H."/>
            <person name="Wang A."/>
            <person name="Jiang F."/>
            <person name="Liu H."/>
            <person name="Zhao H."/>
            <person name="Xu D."/>
            <person name="Zhang Y."/>
        </authorList>
    </citation>
    <scope>NUCLEOTIDE SEQUENCE [LARGE SCALE GENOMIC DNA]</scope>
    <source>
        <strain evidence="2">cv. Yunnan</strain>
    </source>
</reference>